<evidence type="ECO:0000313" key="2">
    <source>
        <dbReference type="Proteomes" id="UP000269940"/>
    </source>
</evidence>
<sequence>MPICIGGPFHDKHANCGDYIYTIMGTRKLVEYRLRDYCYDDGSIKKIQLYQHVSLSDECIVQFLNEKFNLSPVEKKS</sequence>
<proteinExistence type="predicted"/>
<evidence type="ECO:0000313" key="1">
    <source>
        <dbReference type="EMBL" id="AYD82433.1"/>
    </source>
</evidence>
<organism evidence="1 2">
    <name type="scientific">Acinetobacter phage vB_AbaM_B09_Aci05</name>
    <dbReference type="NCBI Taxonomy" id="2315458"/>
    <lineage>
        <taxon>Viruses</taxon>
        <taxon>Duplodnaviria</taxon>
        <taxon>Heunggongvirae</taxon>
        <taxon>Uroviricota</taxon>
        <taxon>Caudoviricetes</taxon>
        <taxon>Saclayvirus</taxon>
        <taxon>Saclayvirus Aci05</taxon>
    </lineage>
</organism>
<dbReference type="Proteomes" id="UP000269940">
    <property type="component" value="Segment"/>
</dbReference>
<keyword evidence="2" id="KW-1185">Reference proteome</keyword>
<protein>
    <submittedName>
        <fullName evidence="1">Uncharacterized protein</fullName>
    </submittedName>
</protein>
<accession>A0A386KB06</accession>
<dbReference type="EMBL" id="MH746814">
    <property type="protein sequence ID" value="AYD82433.1"/>
    <property type="molecule type" value="Genomic_DNA"/>
</dbReference>
<name>A0A386KB06_9CAUD</name>
<reference evidence="1 2" key="1">
    <citation type="submission" date="2018-08" db="EMBL/GenBank/DDBJ databases">
        <title>Complete genome sequence of five Acinetobacter baumannii phages from Abidjan, Cote d'Ivoire.</title>
        <authorList>
            <person name="Essoh C."/>
            <person name="Vernadet J.-P."/>
            <person name="Vergnaud G."/>
            <person name="Resch G."/>
            <person name="Pourcel C."/>
        </authorList>
    </citation>
    <scope>NUCLEOTIDE SEQUENCE [LARGE SCALE GENOMIC DNA]</scope>
</reference>
<gene>
    <name evidence="1" type="ORF">Aci05_118</name>
</gene>